<reference evidence="1" key="2">
    <citation type="journal article" date="2015" name="Data Brief">
        <title>Shoot transcriptome of the giant reed, Arundo donax.</title>
        <authorList>
            <person name="Barrero R.A."/>
            <person name="Guerrero F.D."/>
            <person name="Moolhuijzen P."/>
            <person name="Goolsby J.A."/>
            <person name="Tidwell J."/>
            <person name="Bellgard S.E."/>
            <person name="Bellgard M.I."/>
        </authorList>
    </citation>
    <scope>NUCLEOTIDE SEQUENCE</scope>
    <source>
        <tissue evidence="1">Shoot tissue taken approximately 20 cm above the soil surface</tissue>
    </source>
</reference>
<proteinExistence type="predicted"/>
<reference evidence="1" key="1">
    <citation type="submission" date="2014-09" db="EMBL/GenBank/DDBJ databases">
        <authorList>
            <person name="Magalhaes I.L.F."/>
            <person name="Oliveira U."/>
            <person name="Santos F.R."/>
            <person name="Vidigal T.H.D.A."/>
            <person name="Brescovit A.D."/>
            <person name="Santos A.J."/>
        </authorList>
    </citation>
    <scope>NUCLEOTIDE SEQUENCE</scope>
    <source>
        <tissue evidence="1">Shoot tissue taken approximately 20 cm above the soil surface</tissue>
    </source>
</reference>
<dbReference type="AlphaFoldDB" id="A0A0A9BC42"/>
<sequence length="44" mass="4994">MLGLSLYKCQISLIAFSFIVQVCRGKCWMPTMGLHSIKSCKKSR</sequence>
<organism evidence="1">
    <name type="scientific">Arundo donax</name>
    <name type="common">Giant reed</name>
    <name type="synonym">Donax arundinaceus</name>
    <dbReference type="NCBI Taxonomy" id="35708"/>
    <lineage>
        <taxon>Eukaryota</taxon>
        <taxon>Viridiplantae</taxon>
        <taxon>Streptophyta</taxon>
        <taxon>Embryophyta</taxon>
        <taxon>Tracheophyta</taxon>
        <taxon>Spermatophyta</taxon>
        <taxon>Magnoliopsida</taxon>
        <taxon>Liliopsida</taxon>
        <taxon>Poales</taxon>
        <taxon>Poaceae</taxon>
        <taxon>PACMAD clade</taxon>
        <taxon>Arundinoideae</taxon>
        <taxon>Arundineae</taxon>
        <taxon>Arundo</taxon>
    </lineage>
</organism>
<name>A0A0A9BC42_ARUDO</name>
<dbReference type="EMBL" id="GBRH01236366">
    <property type="protein sequence ID" value="JAD61529.1"/>
    <property type="molecule type" value="Transcribed_RNA"/>
</dbReference>
<protein>
    <submittedName>
        <fullName evidence="1">Uncharacterized protein</fullName>
    </submittedName>
</protein>
<accession>A0A0A9BC42</accession>
<evidence type="ECO:0000313" key="1">
    <source>
        <dbReference type="EMBL" id="JAD61529.1"/>
    </source>
</evidence>